<reference evidence="4" key="1">
    <citation type="submission" date="2014-07" db="EMBL/GenBank/DDBJ databases">
        <title>Identification of a novel salt tolerance gene in wild soybean by whole-genome sequencing.</title>
        <authorList>
            <person name="Lam H.-M."/>
            <person name="Qi X."/>
            <person name="Li M.-W."/>
            <person name="Liu X."/>
            <person name="Xie M."/>
            <person name="Ni M."/>
            <person name="Xu X."/>
        </authorList>
    </citation>
    <scope>NUCLEOTIDE SEQUENCE [LARGE SCALE GENOMIC DNA]</scope>
    <source>
        <tissue evidence="4">Root</tissue>
    </source>
</reference>
<dbReference type="Gene3D" id="3.90.230.10">
    <property type="entry name" value="Creatinase/methionine aminopeptidase superfamily"/>
    <property type="match status" value="1"/>
</dbReference>
<dbReference type="EMBL" id="KN662956">
    <property type="protein sequence ID" value="KHN12832.1"/>
    <property type="molecule type" value="Genomic_DNA"/>
</dbReference>
<dbReference type="EC" id="3.4.11.18" evidence="4"/>
<dbReference type="InterPro" id="IPR036005">
    <property type="entry name" value="Creatinase/aminopeptidase-like"/>
</dbReference>
<evidence type="ECO:0000256" key="2">
    <source>
        <dbReference type="ARBA" id="ARBA00022670"/>
    </source>
</evidence>
<evidence type="ECO:0000313" key="4">
    <source>
        <dbReference type="EMBL" id="KHN12832.1"/>
    </source>
</evidence>
<keyword evidence="3 4" id="KW-0378">Hydrolase</keyword>
<dbReference type="AlphaFoldDB" id="A0A0B2PZ64"/>
<dbReference type="GO" id="GO:0008235">
    <property type="term" value="F:metalloexopeptidase activity"/>
    <property type="evidence" value="ECO:0007669"/>
    <property type="project" value="TreeGrafter"/>
</dbReference>
<dbReference type="PANTHER" id="PTHR45777">
    <property type="entry name" value="METHIONINE AMINOPEPTIDASE 2"/>
    <property type="match status" value="1"/>
</dbReference>
<protein>
    <submittedName>
        <fullName evidence="4">Methionine aminopeptidase 2B</fullName>
        <ecNumber evidence="4">3.4.11.18</ecNumber>
    </submittedName>
</protein>
<keyword evidence="1 4" id="KW-0031">Aminopeptidase</keyword>
<dbReference type="InterPro" id="IPR050247">
    <property type="entry name" value="Met_Aminopeptidase_Type2"/>
</dbReference>
<sequence length="33" mass="3780">MKLDFGTHVDGYIVDCAFTVAFNPMFDHYLKPS</sequence>
<accession>A0A0B2PZ64</accession>
<evidence type="ECO:0000256" key="1">
    <source>
        <dbReference type="ARBA" id="ARBA00022438"/>
    </source>
</evidence>
<dbReference type="PANTHER" id="PTHR45777:SF2">
    <property type="entry name" value="METHIONINE AMINOPEPTIDASE 2"/>
    <property type="match status" value="1"/>
</dbReference>
<name>A0A0B2PZ64_GLYSO</name>
<evidence type="ECO:0000256" key="3">
    <source>
        <dbReference type="ARBA" id="ARBA00022801"/>
    </source>
</evidence>
<dbReference type="SUPFAM" id="SSF55920">
    <property type="entry name" value="Creatinase/aminopeptidase"/>
    <property type="match status" value="1"/>
</dbReference>
<gene>
    <name evidence="4" type="ORF">glysoja_045638</name>
</gene>
<dbReference type="GO" id="GO:0004239">
    <property type="term" value="F:initiator methionyl aminopeptidase activity"/>
    <property type="evidence" value="ECO:0007669"/>
    <property type="project" value="UniProtKB-EC"/>
</dbReference>
<dbReference type="Proteomes" id="UP000053555">
    <property type="component" value="Unassembled WGS sequence"/>
</dbReference>
<dbReference type="GO" id="GO:0006508">
    <property type="term" value="P:proteolysis"/>
    <property type="evidence" value="ECO:0007669"/>
    <property type="project" value="UniProtKB-KW"/>
</dbReference>
<proteinExistence type="predicted"/>
<organism evidence="4">
    <name type="scientific">Glycine soja</name>
    <name type="common">Wild soybean</name>
    <dbReference type="NCBI Taxonomy" id="3848"/>
    <lineage>
        <taxon>Eukaryota</taxon>
        <taxon>Viridiplantae</taxon>
        <taxon>Streptophyta</taxon>
        <taxon>Embryophyta</taxon>
        <taxon>Tracheophyta</taxon>
        <taxon>Spermatophyta</taxon>
        <taxon>Magnoliopsida</taxon>
        <taxon>eudicotyledons</taxon>
        <taxon>Gunneridae</taxon>
        <taxon>Pentapetalae</taxon>
        <taxon>rosids</taxon>
        <taxon>fabids</taxon>
        <taxon>Fabales</taxon>
        <taxon>Fabaceae</taxon>
        <taxon>Papilionoideae</taxon>
        <taxon>50 kb inversion clade</taxon>
        <taxon>NPAAA clade</taxon>
        <taxon>indigoferoid/millettioid clade</taxon>
        <taxon>Phaseoleae</taxon>
        <taxon>Glycine</taxon>
        <taxon>Glycine subgen. Soja</taxon>
    </lineage>
</organism>
<dbReference type="GO" id="GO:0005737">
    <property type="term" value="C:cytoplasm"/>
    <property type="evidence" value="ECO:0007669"/>
    <property type="project" value="TreeGrafter"/>
</dbReference>
<keyword evidence="2" id="KW-0645">Protease</keyword>